<keyword evidence="2" id="KW-0805">Transcription regulation</keyword>
<name>A0A1Q8ST97_9GAMM</name>
<dbReference type="FunFam" id="1.10.10.10:FF:000001">
    <property type="entry name" value="LysR family transcriptional regulator"/>
    <property type="match status" value="1"/>
</dbReference>
<evidence type="ECO:0000313" key="6">
    <source>
        <dbReference type="EMBL" id="OLO04643.1"/>
    </source>
</evidence>
<dbReference type="InterPro" id="IPR000847">
    <property type="entry name" value="LysR_HTH_N"/>
</dbReference>
<evidence type="ECO:0000256" key="4">
    <source>
        <dbReference type="ARBA" id="ARBA00023163"/>
    </source>
</evidence>
<sequence>MDESRFGSPDRLELLQTFMRIVETGSLSAAAQRVGVSQPTVSRRLKALESLLGLRLVQRSTHRLSLTDDGERCFRHAQGVCERWASMAQDLQGLTETPRGRLRVLVPHAFGQDQLLELLEFYLRECPEVSVEWLLHDRYPDFIAEGIDCAIRVGKVEDPAVVAVPVAEVPRIVVAAPAVIAGIEIDDIEAVATLPWLALRTFYRDRVSLIHAGDGREHHFAIAPRVSSDNLAAIRQLAVSGFGVAIVSAWRVAEDLEAGRLVQLVPSWCASPLPVYLVYPYADDYPPRLRRFIDLVRAQAPGMSGMTMRRETLPSTR</sequence>
<dbReference type="InterPro" id="IPR005119">
    <property type="entry name" value="LysR_subst-bd"/>
</dbReference>
<dbReference type="GO" id="GO:0006351">
    <property type="term" value="P:DNA-templated transcription"/>
    <property type="evidence" value="ECO:0007669"/>
    <property type="project" value="TreeGrafter"/>
</dbReference>
<dbReference type="Gene3D" id="3.40.190.290">
    <property type="match status" value="1"/>
</dbReference>
<keyword evidence="7" id="KW-1185">Reference proteome</keyword>
<evidence type="ECO:0000313" key="7">
    <source>
        <dbReference type="Proteomes" id="UP000186878"/>
    </source>
</evidence>
<dbReference type="OrthoDB" id="570111at2"/>
<dbReference type="CDD" id="cd08422">
    <property type="entry name" value="PBP2_CrgA_like"/>
    <property type="match status" value="1"/>
</dbReference>
<dbReference type="GO" id="GO:0003700">
    <property type="term" value="F:DNA-binding transcription factor activity"/>
    <property type="evidence" value="ECO:0007669"/>
    <property type="project" value="InterPro"/>
</dbReference>
<feature type="domain" description="HTH lysR-type" evidence="5">
    <location>
        <begin position="10"/>
        <end position="67"/>
    </location>
</feature>
<dbReference type="Gene3D" id="1.10.10.10">
    <property type="entry name" value="Winged helix-like DNA-binding domain superfamily/Winged helix DNA-binding domain"/>
    <property type="match status" value="1"/>
</dbReference>
<dbReference type="PRINTS" id="PR00039">
    <property type="entry name" value="HTHLYSR"/>
</dbReference>
<dbReference type="Pfam" id="PF00126">
    <property type="entry name" value="HTH_1"/>
    <property type="match status" value="1"/>
</dbReference>
<dbReference type="Proteomes" id="UP000186878">
    <property type="component" value="Unassembled WGS sequence"/>
</dbReference>
<dbReference type="PROSITE" id="PS50931">
    <property type="entry name" value="HTH_LYSR"/>
    <property type="match status" value="1"/>
</dbReference>
<dbReference type="PANTHER" id="PTHR30537:SF5">
    <property type="entry name" value="HTH-TYPE TRANSCRIPTIONAL ACTIVATOR TTDR-RELATED"/>
    <property type="match status" value="1"/>
</dbReference>
<dbReference type="InterPro" id="IPR058163">
    <property type="entry name" value="LysR-type_TF_proteobact-type"/>
</dbReference>
<dbReference type="GO" id="GO:0043565">
    <property type="term" value="F:sequence-specific DNA binding"/>
    <property type="evidence" value="ECO:0007669"/>
    <property type="project" value="TreeGrafter"/>
</dbReference>
<dbReference type="InterPro" id="IPR036390">
    <property type="entry name" value="WH_DNA-bd_sf"/>
</dbReference>
<keyword evidence="4" id="KW-0804">Transcription</keyword>
<comment type="similarity">
    <text evidence="1">Belongs to the LysR transcriptional regulatory family.</text>
</comment>
<evidence type="ECO:0000256" key="3">
    <source>
        <dbReference type="ARBA" id="ARBA00023125"/>
    </source>
</evidence>
<accession>A0A1Q8ST97</accession>
<evidence type="ECO:0000256" key="2">
    <source>
        <dbReference type="ARBA" id="ARBA00023015"/>
    </source>
</evidence>
<gene>
    <name evidence="6" type="ORF">BTW07_07460</name>
</gene>
<keyword evidence="3" id="KW-0238">DNA-binding</keyword>
<dbReference type="InterPro" id="IPR036388">
    <property type="entry name" value="WH-like_DNA-bd_sf"/>
</dbReference>
<proteinExistence type="inferred from homology"/>
<dbReference type="SUPFAM" id="SSF53850">
    <property type="entry name" value="Periplasmic binding protein-like II"/>
    <property type="match status" value="1"/>
</dbReference>
<dbReference type="PANTHER" id="PTHR30537">
    <property type="entry name" value="HTH-TYPE TRANSCRIPTIONAL REGULATOR"/>
    <property type="match status" value="1"/>
</dbReference>
<reference evidence="6 7" key="1">
    <citation type="submission" date="2016-12" db="EMBL/GenBank/DDBJ databases">
        <title>Draft genome sequences of strains Salinicola socius SMB35, Salinicola sp. MH3R3-1 and Chromohalobacter sp. SMB17 from the Verkhnekamsk potash mining region of Russia.</title>
        <authorList>
            <person name="Mavrodi D.V."/>
            <person name="Olsson B.E."/>
            <person name="Korsakova E.S."/>
            <person name="Pyankova A."/>
            <person name="Mavrodi O.V."/>
            <person name="Plotnikova E.G."/>
        </authorList>
    </citation>
    <scope>NUCLEOTIDE SEQUENCE [LARGE SCALE GENOMIC DNA]</scope>
    <source>
        <strain evidence="6 7">SMB35</strain>
    </source>
</reference>
<evidence type="ECO:0000259" key="5">
    <source>
        <dbReference type="PROSITE" id="PS50931"/>
    </source>
</evidence>
<dbReference type="SUPFAM" id="SSF46785">
    <property type="entry name" value="Winged helix' DNA-binding domain"/>
    <property type="match status" value="1"/>
</dbReference>
<dbReference type="EMBL" id="MSDO01000009">
    <property type="protein sequence ID" value="OLO04643.1"/>
    <property type="molecule type" value="Genomic_DNA"/>
</dbReference>
<dbReference type="AlphaFoldDB" id="A0A1Q8ST97"/>
<comment type="caution">
    <text evidence="6">The sequence shown here is derived from an EMBL/GenBank/DDBJ whole genome shotgun (WGS) entry which is preliminary data.</text>
</comment>
<protein>
    <submittedName>
        <fullName evidence="6">LysR family transcriptional regulator</fullName>
    </submittedName>
</protein>
<organism evidence="6 7">
    <name type="scientific">Salinicola socius</name>
    <dbReference type="NCBI Taxonomy" id="404433"/>
    <lineage>
        <taxon>Bacteria</taxon>
        <taxon>Pseudomonadati</taxon>
        <taxon>Pseudomonadota</taxon>
        <taxon>Gammaproteobacteria</taxon>
        <taxon>Oceanospirillales</taxon>
        <taxon>Halomonadaceae</taxon>
        <taxon>Salinicola</taxon>
    </lineage>
</organism>
<dbReference type="STRING" id="404433.BTW07_07460"/>
<dbReference type="Pfam" id="PF03466">
    <property type="entry name" value="LysR_substrate"/>
    <property type="match status" value="1"/>
</dbReference>
<evidence type="ECO:0000256" key="1">
    <source>
        <dbReference type="ARBA" id="ARBA00009437"/>
    </source>
</evidence>